<proteinExistence type="predicted"/>
<dbReference type="InterPro" id="IPR013425">
    <property type="entry name" value="Autotrns_rpt"/>
</dbReference>
<sequence length="1005" mass="107362">MKFQLSRLTVAIGLTLQSTVLFADTISVKSGVDVLSGFNNLWKPGATWNTGTPTATGAQILDKNVRLSVDVARSRTAIQEVQAYEIDRQDANYAVLTALGPLQQILKKETGAFTTVNGIPKEAYTGSVADKGNGLGNTNNNLGQLVNLVNAVRYPASTTPAKNAYNYPRPFRQMLDGQDLKSILQPSLVARVPATGQGDGGFPSGHTNAGYLAALSVAYVVPQQQADLVLRAGEMGYSRVLAGIHSPLDVIGGRMHATYYTIQGLLNNADLRRNAYQQAQSFFATQCGGTVSACYDSTDLNQRYTQYQTNKALYDKYTFANAFTAIGDTTLTPIVPDNAEVLIETRYPYLTANQRRDLLQTTSNARGGVLDNGLGYDTLNLYKAANGYGAFNQKTTINMNATDGGLSASDVWLNDISGQGQLEKTGTGSLTLVGRNTWSGGTQLLAGTLIGSNGSAFGQGAIFNQANLVLNHNTTESLANTMTGSGTLYKQGTGLLNYTGDGSGFTGTTRVQNGQLNVTNRLNGTTIVESSGTLQGAGKLQNLQVLQGGTIDLTQSLNRLSVSGDLTLNQGTLKVLTQANSATSSGIDVSGRTQINAANVLQVGLGSEYNLLSEYVILNSTNGVTGRFATVKSAYSFLTPQIGYTANTVTLQLLRNDQRFNSVAQTANQYQVANSIESLGLGNSLYNLVAKQSSDQARQSYNRLSGEGYASLAVNATQDLLATTDFVAAQKYQTQPYLWLNSYGRQFNNRAVDVSDSSYKNYGAVVGGELPLNNQSSLGLVLGQGKGTAKVADNGFTAKDNNSQLGLYGRYADENSNAIFGLFGRWGDVSVQRQINSTGLNSQANANLDVYSLQGFAEYGFKPTALPISPYARLAHVVTQTKSFQEQGADIANLYGTKSTNNMTFTTLGLKANYDFNLGSKPVTAQFGLGWQHALGDTQGQTTLQFNRASSYKVNGSEIAQDLAKVDVGVSTKLTNQLSFGLNYAGQFASQSHSNEGTLKLDYRF</sequence>
<dbReference type="RefSeq" id="WP_092746528.1">
    <property type="nucleotide sequence ID" value="NZ_FMYL01000001.1"/>
</dbReference>
<evidence type="ECO:0000256" key="1">
    <source>
        <dbReference type="ARBA" id="ARBA00022729"/>
    </source>
</evidence>
<keyword evidence="5" id="KW-1185">Reference proteome</keyword>
<dbReference type="Gene3D" id="1.20.144.10">
    <property type="entry name" value="Phosphatidic acid phosphatase type 2/haloperoxidase"/>
    <property type="match status" value="1"/>
</dbReference>
<evidence type="ECO:0000256" key="2">
    <source>
        <dbReference type="SAM" id="SignalP"/>
    </source>
</evidence>
<dbReference type="SMART" id="SM00869">
    <property type="entry name" value="Autotransporter"/>
    <property type="match status" value="1"/>
</dbReference>
<dbReference type="SUPFAM" id="SSF103515">
    <property type="entry name" value="Autotransporter"/>
    <property type="match status" value="1"/>
</dbReference>
<organism evidence="4 5">
    <name type="scientific">Acinetobacter boissieri</name>
    <dbReference type="NCBI Taxonomy" id="1219383"/>
    <lineage>
        <taxon>Bacteria</taxon>
        <taxon>Pseudomonadati</taxon>
        <taxon>Pseudomonadota</taxon>
        <taxon>Gammaproteobacteria</taxon>
        <taxon>Moraxellales</taxon>
        <taxon>Moraxellaceae</taxon>
        <taxon>Acinetobacter</taxon>
    </lineage>
</organism>
<dbReference type="OrthoDB" id="5760545at2"/>
<feature type="signal peptide" evidence="2">
    <location>
        <begin position="1"/>
        <end position="23"/>
    </location>
</feature>
<evidence type="ECO:0000259" key="3">
    <source>
        <dbReference type="PROSITE" id="PS51208"/>
    </source>
</evidence>
<feature type="domain" description="Autotransporter" evidence="3">
    <location>
        <begin position="731"/>
        <end position="1005"/>
    </location>
</feature>
<dbReference type="SUPFAM" id="SSF48317">
    <property type="entry name" value="Acid phosphatase/Vanadium-dependent haloperoxidase"/>
    <property type="match status" value="1"/>
</dbReference>
<evidence type="ECO:0000313" key="5">
    <source>
        <dbReference type="Proteomes" id="UP000242501"/>
    </source>
</evidence>
<dbReference type="Pfam" id="PF01569">
    <property type="entry name" value="PAP2"/>
    <property type="match status" value="1"/>
</dbReference>
<keyword evidence="1 2" id="KW-0732">Signal</keyword>
<name>A0A1G6GJC7_9GAMM</name>
<dbReference type="SUPFAM" id="SSF51126">
    <property type="entry name" value="Pectin lyase-like"/>
    <property type="match status" value="1"/>
</dbReference>
<dbReference type="InterPro" id="IPR000326">
    <property type="entry name" value="PAP2/HPO"/>
</dbReference>
<dbReference type="Proteomes" id="UP000242501">
    <property type="component" value="Unassembled WGS sequence"/>
</dbReference>
<dbReference type="NCBIfam" id="TIGR02601">
    <property type="entry name" value="autotrns_rpt"/>
    <property type="match status" value="1"/>
</dbReference>
<dbReference type="InterPro" id="IPR036938">
    <property type="entry name" value="PAP2/HPO_sf"/>
</dbReference>
<dbReference type="Pfam" id="PF03797">
    <property type="entry name" value="Autotransporter"/>
    <property type="match status" value="1"/>
</dbReference>
<dbReference type="AlphaFoldDB" id="A0A1G6GJC7"/>
<dbReference type="STRING" id="1219383.SAMN05421733_101265"/>
<dbReference type="GO" id="GO:0003993">
    <property type="term" value="F:acid phosphatase activity"/>
    <property type="evidence" value="ECO:0007669"/>
    <property type="project" value="InterPro"/>
</dbReference>
<dbReference type="InterPro" id="IPR011050">
    <property type="entry name" value="Pectin_lyase_fold/virulence"/>
</dbReference>
<dbReference type="GO" id="GO:0030288">
    <property type="term" value="C:outer membrane-bounded periplasmic space"/>
    <property type="evidence" value="ECO:0007669"/>
    <property type="project" value="InterPro"/>
</dbReference>
<dbReference type="PRINTS" id="PR00483">
    <property type="entry name" value="BACPHPHTASE"/>
</dbReference>
<protein>
    <submittedName>
        <fullName evidence="4">Autotransporter-associated beta strand repeat-containing protein</fullName>
    </submittedName>
</protein>
<dbReference type="Gene3D" id="2.40.128.130">
    <property type="entry name" value="Autotransporter beta-domain"/>
    <property type="match status" value="1"/>
</dbReference>
<dbReference type="PROSITE" id="PS51208">
    <property type="entry name" value="AUTOTRANSPORTER"/>
    <property type="match status" value="1"/>
</dbReference>
<dbReference type="InterPro" id="IPR036709">
    <property type="entry name" value="Autotransporte_beta_dom_sf"/>
</dbReference>
<dbReference type="EMBL" id="FMYL01000001">
    <property type="protein sequence ID" value="SDB82098.1"/>
    <property type="molecule type" value="Genomic_DNA"/>
</dbReference>
<dbReference type="SMART" id="SM00014">
    <property type="entry name" value="acidPPc"/>
    <property type="match status" value="1"/>
</dbReference>
<dbReference type="InterPro" id="IPR001011">
    <property type="entry name" value="Acid_Pase_classA_bac"/>
</dbReference>
<reference evidence="5" key="1">
    <citation type="submission" date="2016-09" db="EMBL/GenBank/DDBJ databases">
        <authorList>
            <person name="Varghese N."/>
            <person name="Submissions S."/>
        </authorList>
    </citation>
    <scope>NUCLEOTIDE SEQUENCE [LARGE SCALE GENOMIC DNA]</scope>
    <source>
        <strain evidence="5">ANC 4422</strain>
    </source>
</reference>
<dbReference type="InterPro" id="IPR005546">
    <property type="entry name" value="Autotransporte_beta"/>
</dbReference>
<gene>
    <name evidence="4" type="ORF">SAMN05421733_101265</name>
</gene>
<evidence type="ECO:0000313" key="4">
    <source>
        <dbReference type="EMBL" id="SDB82098.1"/>
    </source>
</evidence>
<feature type="chain" id="PRO_5017396554" evidence="2">
    <location>
        <begin position="24"/>
        <end position="1005"/>
    </location>
</feature>
<accession>A0A1G6GJC7</accession>